<protein>
    <submittedName>
        <fullName evidence="2">Uncharacterized protein</fullName>
    </submittedName>
</protein>
<dbReference type="EMBL" id="MT142716">
    <property type="protein sequence ID" value="QJA87560.1"/>
    <property type="molecule type" value="Genomic_DNA"/>
</dbReference>
<name>A0A6M3KZZ3_9ZZZZ</name>
<proteinExistence type="predicted"/>
<gene>
    <name evidence="1" type="ORF">MM415A01711_0014</name>
    <name evidence="2" type="ORF">MM415B02958_0007</name>
</gene>
<evidence type="ECO:0000313" key="1">
    <source>
        <dbReference type="EMBL" id="QJA75772.1"/>
    </source>
</evidence>
<evidence type="ECO:0000313" key="2">
    <source>
        <dbReference type="EMBL" id="QJA87560.1"/>
    </source>
</evidence>
<accession>A0A6M3KZZ3</accession>
<sequence length="56" mass="6567">MTIESAEAEYNRLKSKEPTPDELWAGYWELVRAMDKLNIAYYHLCDNDEEEGSPFP</sequence>
<dbReference type="EMBL" id="MT142184">
    <property type="protein sequence ID" value="QJA75772.1"/>
    <property type="molecule type" value="Genomic_DNA"/>
</dbReference>
<dbReference type="AlphaFoldDB" id="A0A6M3KZZ3"/>
<reference evidence="2" key="1">
    <citation type="submission" date="2020-03" db="EMBL/GenBank/DDBJ databases">
        <title>The deep terrestrial virosphere.</title>
        <authorList>
            <person name="Holmfeldt K."/>
            <person name="Nilsson E."/>
            <person name="Simone D."/>
            <person name="Lopez-Fernandez M."/>
            <person name="Wu X."/>
            <person name="de Brujin I."/>
            <person name="Lundin D."/>
            <person name="Andersson A."/>
            <person name="Bertilsson S."/>
            <person name="Dopson M."/>
        </authorList>
    </citation>
    <scope>NUCLEOTIDE SEQUENCE</scope>
    <source>
        <strain evidence="1">MM415A01711</strain>
        <strain evidence="2">MM415B02958</strain>
    </source>
</reference>
<organism evidence="2">
    <name type="scientific">viral metagenome</name>
    <dbReference type="NCBI Taxonomy" id="1070528"/>
    <lineage>
        <taxon>unclassified sequences</taxon>
        <taxon>metagenomes</taxon>
        <taxon>organismal metagenomes</taxon>
    </lineage>
</organism>